<dbReference type="OrthoDB" id="1764966at2"/>
<gene>
    <name evidence="2" type="ORF">GTO89_00890</name>
</gene>
<proteinExistence type="predicted"/>
<dbReference type="Proteomes" id="UP000471031">
    <property type="component" value="Unassembled WGS sequence"/>
</dbReference>
<comment type="caution">
    <text evidence="2">The sequence shown here is derived from an EMBL/GenBank/DDBJ whole genome shotgun (WGS) entry which is preliminary data.</text>
</comment>
<dbReference type="PROSITE" id="PS51832">
    <property type="entry name" value="HD_GYP"/>
    <property type="match status" value="1"/>
</dbReference>
<reference evidence="2 3" key="1">
    <citation type="submission" date="2020-01" db="EMBL/GenBank/DDBJ databases">
        <title>Whole genome sequence of Heliobacterium gestii DSM 11169.</title>
        <authorList>
            <person name="Kyndt J.A."/>
            <person name="Meyer T.E."/>
        </authorList>
    </citation>
    <scope>NUCLEOTIDE SEQUENCE [LARGE SCALE GENOMIC DNA]</scope>
    <source>
        <strain evidence="2 3">DSM 11169</strain>
    </source>
</reference>
<organism evidence="2 3">
    <name type="scientific">Heliomicrobium gestii</name>
    <name type="common">Heliobacterium gestii</name>
    <dbReference type="NCBI Taxonomy" id="2699"/>
    <lineage>
        <taxon>Bacteria</taxon>
        <taxon>Bacillati</taxon>
        <taxon>Bacillota</taxon>
        <taxon>Clostridia</taxon>
        <taxon>Eubacteriales</taxon>
        <taxon>Heliobacteriaceae</taxon>
        <taxon>Heliomicrobium</taxon>
    </lineage>
</organism>
<dbReference type="Pfam" id="PF13487">
    <property type="entry name" value="HD_5"/>
    <property type="match status" value="1"/>
</dbReference>
<dbReference type="EMBL" id="WXEX01000001">
    <property type="protein sequence ID" value="MZP41587.1"/>
    <property type="molecule type" value="Genomic_DNA"/>
</dbReference>
<sequence>MRQMGIEFVTIGDKLARPIFTSDGQVLLGKGVVLTAGYISKLKNLGISAIYIEDDRFQDVHVEDAISEETRREALQNLKEATDYVRSGKKIDGAKIKGSVNGVIEDCLNSHGVLVNLMDIRTKENWLLPHSVSVCVMATMLGIARSLDRHRLQDLAIGALLHDVGLTMVPKEILDKGEDRLGAEEREIYEKHAEEGFNIIRRTGELSIVAAHVAYQHHERVDGTGFPRGIDDGDIHLYAKIVAIVDLYDKLINGAMGAKPLAPHQACEVLMGLSGRYLDLSLVQLFLKNVATYPTGISVRLSTGEIGVVVDQNRSIPMRPVVRVLLERHRFVEPKEYDMIKDTTVFIQDVLR</sequence>
<evidence type="ECO:0000259" key="1">
    <source>
        <dbReference type="PROSITE" id="PS51832"/>
    </source>
</evidence>
<feature type="domain" description="HD-GYP" evidence="1">
    <location>
        <begin position="105"/>
        <end position="302"/>
    </location>
</feature>
<dbReference type="SUPFAM" id="SSF109604">
    <property type="entry name" value="HD-domain/PDEase-like"/>
    <property type="match status" value="1"/>
</dbReference>
<dbReference type="AlphaFoldDB" id="A0A845L4U0"/>
<dbReference type="PANTHER" id="PTHR43155:SF2">
    <property type="entry name" value="CYCLIC DI-GMP PHOSPHODIESTERASE PA4108"/>
    <property type="match status" value="1"/>
</dbReference>
<evidence type="ECO:0000313" key="3">
    <source>
        <dbReference type="Proteomes" id="UP000471031"/>
    </source>
</evidence>
<dbReference type="Gene3D" id="1.10.3210.10">
    <property type="entry name" value="Hypothetical protein af1432"/>
    <property type="match status" value="1"/>
</dbReference>
<dbReference type="InterPro" id="IPR037522">
    <property type="entry name" value="HD_GYP_dom"/>
</dbReference>
<evidence type="ECO:0000313" key="2">
    <source>
        <dbReference type="EMBL" id="MZP41587.1"/>
    </source>
</evidence>
<dbReference type="InterPro" id="IPR003607">
    <property type="entry name" value="HD/PDEase_dom"/>
</dbReference>
<keyword evidence="3" id="KW-1185">Reference proteome</keyword>
<dbReference type="CDD" id="cd00077">
    <property type="entry name" value="HDc"/>
    <property type="match status" value="1"/>
</dbReference>
<name>A0A845L4U0_HELGE</name>
<accession>A0A845L4U0</accession>
<protein>
    <submittedName>
        <fullName evidence="2">HD domain-containing protein</fullName>
    </submittedName>
</protein>
<dbReference type="PANTHER" id="PTHR43155">
    <property type="entry name" value="CYCLIC DI-GMP PHOSPHODIESTERASE PA4108-RELATED"/>
    <property type="match status" value="1"/>
</dbReference>